<gene>
    <name evidence="1" type="ORF">CRH09_01845</name>
</gene>
<organism evidence="1 2">
    <name type="scientific">Nocardia terpenica</name>
    <dbReference type="NCBI Taxonomy" id="455432"/>
    <lineage>
        <taxon>Bacteria</taxon>
        <taxon>Bacillati</taxon>
        <taxon>Actinomycetota</taxon>
        <taxon>Actinomycetes</taxon>
        <taxon>Mycobacteriales</taxon>
        <taxon>Nocardiaceae</taxon>
        <taxon>Nocardia</taxon>
    </lineage>
</organism>
<evidence type="ECO:0000313" key="1">
    <source>
        <dbReference type="EMBL" id="ATL65161.1"/>
    </source>
</evidence>
<dbReference type="KEGG" id="ntp:CRH09_01845"/>
<dbReference type="GeneID" id="88356175"/>
<name>A0A291RC82_9NOCA</name>
<sequence>MADGDKPPVPHPFANMISAAQNGQINLRMDLEQFVYLDRDCQTFLDNIDQIQRIMDQVSQQETWGLGEHTHIGDGKELISGKTLVERFRAKSRGRDDNADNSVYAIMESHKQAVQDIQETYRAIRKRITDQDAEAAARYQQLEATLPKQPPVNPPPFFMANYA</sequence>
<protein>
    <recommendedName>
        <fullName evidence="3">PE domain-containing protein</fullName>
    </recommendedName>
</protein>
<proteinExistence type="predicted"/>
<dbReference type="RefSeq" id="WP_098692475.1">
    <property type="nucleotide sequence ID" value="NZ_CP023778.1"/>
</dbReference>
<dbReference type="AlphaFoldDB" id="A0A291RC82"/>
<evidence type="ECO:0008006" key="3">
    <source>
        <dbReference type="Google" id="ProtNLM"/>
    </source>
</evidence>
<dbReference type="EMBL" id="CP023778">
    <property type="protein sequence ID" value="ATL65161.1"/>
    <property type="molecule type" value="Genomic_DNA"/>
</dbReference>
<dbReference type="Proteomes" id="UP000221961">
    <property type="component" value="Chromosome"/>
</dbReference>
<reference evidence="1 2" key="1">
    <citation type="submission" date="2017-10" db="EMBL/GenBank/DDBJ databases">
        <title>Comparative genomics between pathogenic Norcardia.</title>
        <authorList>
            <person name="Zeng L."/>
        </authorList>
    </citation>
    <scope>NUCLEOTIDE SEQUENCE [LARGE SCALE GENOMIC DNA]</scope>
    <source>
        <strain evidence="1 2">NC_YFY_NT001</strain>
    </source>
</reference>
<evidence type="ECO:0000313" key="2">
    <source>
        <dbReference type="Proteomes" id="UP000221961"/>
    </source>
</evidence>
<accession>A0A291RC82</accession>